<feature type="non-terminal residue" evidence="1">
    <location>
        <position position="105"/>
    </location>
</feature>
<reference evidence="1 2" key="1">
    <citation type="journal article" date="2018" name="Syst. Appl. Microbiol.">
        <title>Flavobacterium circumlabens sp. nov. and Flavobacterium cupreum sp. nov., two psychrotrophic species isolated from Antarctic environmental samples.</title>
        <authorList>
            <person name="Kralova S."/>
            <person name="Busse H.J."/>
            <person name="Svec P."/>
            <person name="Maslanova I."/>
            <person name="Stankova E."/>
            <person name="Bartak M."/>
            <person name="Sedlacek I."/>
        </authorList>
    </citation>
    <scope>NUCLEOTIDE SEQUENCE [LARGE SCALE GENOMIC DNA]</scope>
    <source>
        <strain evidence="1 2">CCM 8828</strain>
    </source>
</reference>
<feature type="non-terminal residue" evidence="1">
    <location>
        <position position="1"/>
    </location>
</feature>
<accession>A0A4Y7U4H5</accession>
<dbReference type="EMBL" id="QWDN01001028">
    <property type="protein sequence ID" value="TEB40682.1"/>
    <property type="molecule type" value="Genomic_DNA"/>
</dbReference>
<name>A0A4Y7U4H5_9FLAO</name>
<dbReference type="Proteomes" id="UP000298340">
    <property type="component" value="Unassembled WGS sequence"/>
</dbReference>
<comment type="caution">
    <text evidence="1">The sequence shown here is derived from an EMBL/GenBank/DDBJ whole genome shotgun (WGS) entry which is preliminary data.</text>
</comment>
<protein>
    <submittedName>
        <fullName evidence="1">Uncharacterized protein</fullName>
    </submittedName>
</protein>
<dbReference type="RefSeq" id="WP_170208186.1">
    <property type="nucleotide sequence ID" value="NZ_QWDN01001028.1"/>
</dbReference>
<sequence>TLAYTITESAQEATEYLVVSIVSNNEQSADVAINVAIAGYTSEGVEGEENEYLYYTLDNDGNRIYLLYEDRNNDPSRTVLLNGLDILSAQNAWSSVAVIRNEELL</sequence>
<dbReference type="AlphaFoldDB" id="A0A4Y7U4H5"/>
<gene>
    <name evidence="1" type="ORF">D0809_29365</name>
</gene>
<proteinExistence type="predicted"/>
<evidence type="ECO:0000313" key="1">
    <source>
        <dbReference type="EMBL" id="TEB40682.1"/>
    </source>
</evidence>
<evidence type="ECO:0000313" key="2">
    <source>
        <dbReference type="Proteomes" id="UP000298340"/>
    </source>
</evidence>
<organism evidence="1 2">
    <name type="scientific">Flavobacterium circumlabens</name>
    <dbReference type="NCBI Taxonomy" id="2133765"/>
    <lineage>
        <taxon>Bacteria</taxon>
        <taxon>Pseudomonadati</taxon>
        <taxon>Bacteroidota</taxon>
        <taxon>Flavobacteriia</taxon>
        <taxon>Flavobacteriales</taxon>
        <taxon>Flavobacteriaceae</taxon>
        <taxon>Flavobacterium</taxon>
    </lineage>
</organism>